<keyword evidence="1" id="KW-0732">Signal</keyword>
<protein>
    <recommendedName>
        <fullName evidence="4">Secreted protein</fullName>
    </recommendedName>
</protein>
<reference evidence="2" key="1">
    <citation type="journal article" date="2023" name="Science">
        <title>Genome structures resolve the early diversification of teleost fishes.</title>
        <authorList>
            <person name="Parey E."/>
            <person name="Louis A."/>
            <person name="Montfort J."/>
            <person name="Bouchez O."/>
            <person name="Roques C."/>
            <person name="Iampietro C."/>
            <person name="Lluch J."/>
            <person name="Castinel A."/>
            <person name="Donnadieu C."/>
            <person name="Desvignes T."/>
            <person name="Floi Bucao C."/>
            <person name="Jouanno E."/>
            <person name="Wen M."/>
            <person name="Mejri S."/>
            <person name="Dirks R."/>
            <person name="Jansen H."/>
            <person name="Henkel C."/>
            <person name="Chen W.J."/>
            <person name="Zahm M."/>
            <person name="Cabau C."/>
            <person name="Klopp C."/>
            <person name="Thompson A.W."/>
            <person name="Robinson-Rechavi M."/>
            <person name="Braasch I."/>
            <person name="Lecointre G."/>
            <person name="Bobe J."/>
            <person name="Postlethwait J.H."/>
            <person name="Berthelot C."/>
            <person name="Roest Crollius H."/>
            <person name="Guiguen Y."/>
        </authorList>
    </citation>
    <scope>NUCLEOTIDE SEQUENCE</scope>
    <source>
        <strain evidence="2">NC1722</strain>
    </source>
</reference>
<evidence type="ECO:0000313" key="2">
    <source>
        <dbReference type="EMBL" id="KAJ8406807.1"/>
    </source>
</evidence>
<dbReference type="Proteomes" id="UP001221898">
    <property type="component" value="Unassembled WGS sequence"/>
</dbReference>
<name>A0AAD7SRF9_9TELE</name>
<sequence length="112" mass="12826">YAFLLILSFTLIASCWFCLSRVCVCVRERRTENYAKNNTFPHYIKFHVAYCTKCTFMKECAAWQSCLAMGLELWPLQPSKEDQQHGNLSLTMVREAISKHLTVKGAPTSSIV</sequence>
<feature type="chain" id="PRO_5042050575" description="Secreted protein" evidence="1">
    <location>
        <begin position="21"/>
        <end position="112"/>
    </location>
</feature>
<organism evidence="2 3">
    <name type="scientific">Aldrovandia affinis</name>
    <dbReference type="NCBI Taxonomy" id="143900"/>
    <lineage>
        <taxon>Eukaryota</taxon>
        <taxon>Metazoa</taxon>
        <taxon>Chordata</taxon>
        <taxon>Craniata</taxon>
        <taxon>Vertebrata</taxon>
        <taxon>Euteleostomi</taxon>
        <taxon>Actinopterygii</taxon>
        <taxon>Neopterygii</taxon>
        <taxon>Teleostei</taxon>
        <taxon>Notacanthiformes</taxon>
        <taxon>Halosauridae</taxon>
        <taxon>Aldrovandia</taxon>
    </lineage>
</organism>
<comment type="caution">
    <text evidence="2">The sequence shown here is derived from an EMBL/GenBank/DDBJ whole genome shotgun (WGS) entry which is preliminary data.</text>
</comment>
<dbReference type="AlphaFoldDB" id="A0AAD7SRF9"/>
<gene>
    <name evidence="2" type="ORF">AAFF_G00297230</name>
</gene>
<keyword evidence="3" id="KW-1185">Reference proteome</keyword>
<evidence type="ECO:0008006" key="4">
    <source>
        <dbReference type="Google" id="ProtNLM"/>
    </source>
</evidence>
<proteinExistence type="predicted"/>
<accession>A0AAD7SRF9</accession>
<evidence type="ECO:0000256" key="1">
    <source>
        <dbReference type="SAM" id="SignalP"/>
    </source>
</evidence>
<feature type="non-terminal residue" evidence="2">
    <location>
        <position position="1"/>
    </location>
</feature>
<dbReference type="EMBL" id="JAINUG010000042">
    <property type="protein sequence ID" value="KAJ8406807.1"/>
    <property type="molecule type" value="Genomic_DNA"/>
</dbReference>
<feature type="signal peptide" evidence="1">
    <location>
        <begin position="1"/>
        <end position="20"/>
    </location>
</feature>
<evidence type="ECO:0000313" key="3">
    <source>
        <dbReference type="Proteomes" id="UP001221898"/>
    </source>
</evidence>